<dbReference type="EMBL" id="JAAWVQ010084904">
    <property type="protein sequence ID" value="MBN3279043.1"/>
    <property type="molecule type" value="Genomic_DNA"/>
</dbReference>
<proteinExistence type="predicted"/>
<name>A0ABS2XYG4_POLSP</name>
<protein>
    <submittedName>
        <fullName evidence="2">CGBP1 protein</fullName>
    </submittedName>
</protein>
<evidence type="ECO:0000256" key="1">
    <source>
        <dbReference type="SAM" id="MobiDB-lite"/>
    </source>
</evidence>
<feature type="non-terminal residue" evidence="2">
    <location>
        <position position="123"/>
    </location>
</feature>
<dbReference type="Proteomes" id="UP001166093">
    <property type="component" value="Unassembled WGS sequence"/>
</dbReference>
<reference evidence="2" key="1">
    <citation type="journal article" date="2021" name="Cell">
        <title>Tracing the genetic footprints of vertebrate landing in non-teleost ray-finned fishes.</title>
        <authorList>
            <person name="Bi X."/>
            <person name="Wang K."/>
            <person name="Yang L."/>
            <person name="Pan H."/>
            <person name="Jiang H."/>
            <person name="Wei Q."/>
            <person name="Fang M."/>
            <person name="Yu H."/>
            <person name="Zhu C."/>
            <person name="Cai Y."/>
            <person name="He Y."/>
            <person name="Gan X."/>
            <person name="Zeng H."/>
            <person name="Yu D."/>
            <person name="Zhu Y."/>
            <person name="Jiang H."/>
            <person name="Qiu Q."/>
            <person name="Yang H."/>
            <person name="Zhang Y.E."/>
            <person name="Wang W."/>
            <person name="Zhu M."/>
            <person name="He S."/>
            <person name="Zhang G."/>
        </authorList>
    </citation>
    <scope>NUCLEOTIDE SEQUENCE</scope>
    <source>
        <strain evidence="2">Pddl_001</strain>
    </source>
</reference>
<evidence type="ECO:0000313" key="2">
    <source>
        <dbReference type="EMBL" id="MBN3279043.1"/>
    </source>
</evidence>
<sequence>MSKKPKNVSAADHVKQHPAGVYTATEETRQLQQVFADRCANIPFEKLNNQKLQKFFRQSVANGGSIPSSTQLRHEYLPKVAEYHKQEIMELVKESGCLSVLTLRSRLMLKISMGYTLDLFCKT</sequence>
<gene>
    <name evidence="2" type="primary">Cggbp1_2</name>
    <name evidence="2" type="ORF">GTO93_0006403</name>
</gene>
<comment type="caution">
    <text evidence="2">The sequence shown here is derived from an EMBL/GenBank/DDBJ whole genome shotgun (WGS) entry which is preliminary data.</text>
</comment>
<evidence type="ECO:0000313" key="3">
    <source>
        <dbReference type="Proteomes" id="UP001166093"/>
    </source>
</evidence>
<organism evidence="2 3">
    <name type="scientific">Polyodon spathula</name>
    <name type="common">North American paddlefish</name>
    <name type="synonym">Squalus spathula</name>
    <dbReference type="NCBI Taxonomy" id="7913"/>
    <lineage>
        <taxon>Eukaryota</taxon>
        <taxon>Metazoa</taxon>
        <taxon>Chordata</taxon>
        <taxon>Craniata</taxon>
        <taxon>Vertebrata</taxon>
        <taxon>Euteleostomi</taxon>
        <taxon>Actinopterygii</taxon>
        <taxon>Chondrostei</taxon>
        <taxon>Acipenseriformes</taxon>
        <taxon>Polyodontidae</taxon>
        <taxon>Polyodon</taxon>
    </lineage>
</organism>
<feature type="non-terminal residue" evidence="2">
    <location>
        <position position="1"/>
    </location>
</feature>
<keyword evidence="3" id="KW-1185">Reference proteome</keyword>
<accession>A0ABS2XYG4</accession>
<feature type="region of interest" description="Disordered" evidence="1">
    <location>
        <begin position="1"/>
        <end position="21"/>
    </location>
</feature>